<feature type="compositionally biased region" description="Basic and acidic residues" evidence="1">
    <location>
        <begin position="1"/>
        <end position="11"/>
    </location>
</feature>
<feature type="region of interest" description="Disordered" evidence="1">
    <location>
        <begin position="1"/>
        <end position="66"/>
    </location>
</feature>
<dbReference type="Pfam" id="PF15255">
    <property type="entry name" value="CAP-ZIP_m"/>
    <property type="match status" value="1"/>
</dbReference>
<dbReference type="Proteomes" id="UP000808372">
    <property type="component" value="Chromosome 21"/>
</dbReference>
<keyword evidence="3" id="KW-1185">Reference proteome</keyword>
<feature type="compositionally biased region" description="Basic residues" evidence="1">
    <location>
        <begin position="161"/>
        <end position="178"/>
    </location>
</feature>
<feature type="compositionally biased region" description="Basic and acidic residues" evidence="1">
    <location>
        <begin position="215"/>
        <end position="229"/>
    </location>
</feature>
<feature type="domain" description="FAM21/CAPZIP" evidence="2">
    <location>
        <begin position="66"/>
        <end position="185"/>
    </location>
</feature>
<protein>
    <submittedName>
        <fullName evidence="4">CapZ-interacting protein-like</fullName>
    </submittedName>
</protein>
<sequence length="310" mass="33701">MEEDAPPKKSVAELAGKFKAHAPPIPMGTDGSKPVRRRPPRTLQLPKTTAQGQVDEEKPISPSLHPAKIKRNSALIEKLQANLALSPCSLLPSPKSPGLRLLPPSFTPTSPCSPTPPVTTPTSPVSRAPLPRSLSEEETPATFEVAATPTEGSLLPSINKGRARLSIRRRPPSRRHRKSSGEEGDGATGEETPLTTSDDPEAKVGEEEKGEGEEVFEKEVEEKDGERADTSLSTKAKIETGSSTPANSQQQIATTDSSTTNKDPLEKTKSEKTLEPQREERQERQTGDERQDDRQTAEERQTGEEVTWSK</sequence>
<feature type="compositionally biased region" description="Low complexity" evidence="1">
    <location>
        <begin position="94"/>
        <end position="110"/>
    </location>
</feature>
<name>A0A8U1FDN8_SALNM</name>
<dbReference type="KEGG" id="snh:120066552"/>
<dbReference type="InterPro" id="IPR029341">
    <property type="entry name" value="FAM21/CAPZIP"/>
</dbReference>
<dbReference type="AlphaFoldDB" id="A0A8U1FDN8"/>
<accession>A0A8U1FDN8</accession>
<feature type="compositionally biased region" description="Basic and acidic residues" evidence="1">
    <location>
        <begin position="263"/>
        <end position="303"/>
    </location>
</feature>
<dbReference type="GeneID" id="120066552"/>
<evidence type="ECO:0000256" key="1">
    <source>
        <dbReference type="SAM" id="MobiDB-lite"/>
    </source>
</evidence>
<feature type="non-terminal residue" evidence="4">
    <location>
        <position position="310"/>
    </location>
</feature>
<organism evidence="3 4">
    <name type="scientific">Salvelinus namaycush</name>
    <name type="common">Lake trout</name>
    <name type="synonym">Salmo namaycush</name>
    <dbReference type="NCBI Taxonomy" id="8040"/>
    <lineage>
        <taxon>Eukaryota</taxon>
        <taxon>Metazoa</taxon>
        <taxon>Chordata</taxon>
        <taxon>Craniata</taxon>
        <taxon>Vertebrata</taxon>
        <taxon>Euteleostomi</taxon>
        <taxon>Actinopterygii</taxon>
        <taxon>Neopterygii</taxon>
        <taxon>Teleostei</taxon>
        <taxon>Protacanthopterygii</taxon>
        <taxon>Salmoniformes</taxon>
        <taxon>Salmonidae</taxon>
        <taxon>Salmoninae</taxon>
        <taxon>Salvelinus</taxon>
    </lineage>
</organism>
<evidence type="ECO:0000313" key="3">
    <source>
        <dbReference type="Proteomes" id="UP000808372"/>
    </source>
</evidence>
<feature type="region of interest" description="Disordered" evidence="1">
    <location>
        <begin position="94"/>
        <end position="310"/>
    </location>
</feature>
<evidence type="ECO:0000313" key="4">
    <source>
        <dbReference type="RefSeq" id="XP_038873904.1"/>
    </source>
</evidence>
<evidence type="ECO:0000259" key="2">
    <source>
        <dbReference type="Pfam" id="PF15255"/>
    </source>
</evidence>
<proteinExistence type="predicted"/>
<dbReference type="RefSeq" id="XP_038873904.1">
    <property type="nucleotide sequence ID" value="XM_039017976.1"/>
</dbReference>
<feature type="compositionally biased region" description="Polar residues" evidence="1">
    <location>
        <begin position="230"/>
        <end position="262"/>
    </location>
</feature>
<gene>
    <name evidence="4" type="primary">LOC120066552</name>
</gene>
<reference evidence="4" key="1">
    <citation type="submission" date="2025-08" db="UniProtKB">
        <authorList>
            <consortium name="RefSeq"/>
        </authorList>
    </citation>
    <scope>IDENTIFICATION</scope>
    <source>
        <tissue evidence="4">White muscle</tissue>
    </source>
</reference>